<proteinExistence type="predicted"/>
<protein>
    <recommendedName>
        <fullName evidence="2">LysM domain-containing protein</fullName>
    </recommendedName>
</protein>
<feature type="chain" id="PRO_5045042142" description="LysM domain-containing protein" evidence="1">
    <location>
        <begin position="23"/>
        <end position="230"/>
    </location>
</feature>
<evidence type="ECO:0000313" key="4">
    <source>
        <dbReference type="Proteomes" id="UP000774617"/>
    </source>
</evidence>
<dbReference type="InterPro" id="IPR018392">
    <property type="entry name" value="LysM"/>
</dbReference>
<evidence type="ECO:0000313" key="3">
    <source>
        <dbReference type="EMBL" id="KAH7045879.1"/>
    </source>
</evidence>
<dbReference type="PROSITE" id="PS51257">
    <property type="entry name" value="PROKAR_LIPOPROTEIN"/>
    <property type="match status" value="1"/>
</dbReference>
<accession>A0ABQ8G5X1</accession>
<dbReference type="EMBL" id="JAGTJR010000018">
    <property type="protein sequence ID" value="KAH7045879.1"/>
    <property type="molecule type" value="Genomic_DNA"/>
</dbReference>
<dbReference type="Proteomes" id="UP000774617">
    <property type="component" value="Unassembled WGS sequence"/>
</dbReference>
<dbReference type="Gene3D" id="3.10.350.10">
    <property type="entry name" value="LysM domain"/>
    <property type="match status" value="1"/>
</dbReference>
<evidence type="ECO:0000256" key="1">
    <source>
        <dbReference type="SAM" id="SignalP"/>
    </source>
</evidence>
<dbReference type="Pfam" id="PF01476">
    <property type="entry name" value="LysM"/>
    <property type="match status" value="1"/>
</dbReference>
<feature type="signal peptide" evidence="1">
    <location>
        <begin position="1"/>
        <end position="22"/>
    </location>
</feature>
<dbReference type="InterPro" id="IPR036779">
    <property type="entry name" value="LysM_dom_sf"/>
</dbReference>
<keyword evidence="1" id="KW-0732">Signal</keyword>
<name>A0ABQ8G5X1_9PEZI</name>
<feature type="domain" description="LysM" evidence="2">
    <location>
        <begin position="115"/>
        <end position="158"/>
    </location>
</feature>
<organism evidence="3 4">
    <name type="scientific">Macrophomina phaseolina</name>
    <dbReference type="NCBI Taxonomy" id="35725"/>
    <lineage>
        <taxon>Eukaryota</taxon>
        <taxon>Fungi</taxon>
        <taxon>Dikarya</taxon>
        <taxon>Ascomycota</taxon>
        <taxon>Pezizomycotina</taxon>
        <taxon>Dothideomycetes</taxon>
        <taxon>Dothideomycetes incertae sedis</taxon>
        <taxon>Botryosphaeriales</taxon>
        <taxon>Botryosphaeriaceae</taxon>
        <taxon>Macrophomina</taxon>
    </lineage>
</organism>
<keyword evidence="4" id="KW-1185">Reference proteome</keyword>
<evidence type="ECO:0000259" key="2">
    <source>
        <dbReference type="Pfam" id="PF01476"/>
    </source>
</evidence>
<gene>
    <name evidence="3" type="ORF">B0J12DRAFT_711785</name>
</gene>
<reference evidence="3 4" key="1">
    <citation type="journal article" date="2021" name="Nat. Commun.">
        <title>Genetic determinants of endophytism in the Arabidopsis root mycobiome.</title>
        <authorList>
            <person name="Mesny F."/>
            <person name="Miyauchi S."/>
            <person name="Thiergart T."/>
            <person name="Pickel B."/>
            <person name="Atanasova L."/>
            <person name="Karlsson M."/>
            <person name="Huettel B."/>
            <person name="Barry K.W."/>
            <person name="Haridas S."/>
            <person name="Chen C."/>
            <person name="Bauer D."/>
            <person name="Andreopoulos W."/>
            <person name="Pangilinan J."/>
            <person name="LaButti K."/>
            <person name="Riley R."/>
            <person name="Lipzen A."/>
            <person name="Clum A."/>
            <person name="Drula E."/>
            <person name="Henrissat B."/>
            <person name="Kohler A."/>
            <person name="Grigoriev I.V."/>
            <person name="Martin F.M."/>
            <person name="Hacquard S."/>
        </authorList>
    </citation>
    <scope>NUCLEOTIDE SEQUENCE [LARGE SCALE GENOMIC DNA]</scope>
    <source>
        <strain evidence="3 4">MPI-SDFR-AT-0080</strain>
    </source>
</reference>
<sequence>MSSKSFQVFASLAALLVPAASTSCNTTALNTTTGLYYISEYGTTISDVAKATNRGICDIGRHNMMADVEILPNVGQSIYIPPQVCEPDNETCLLPRLTNATRTCIYGGPRLYYTVNGDTYDIIARRLNITAEALVGTGPQGNATTTTVLEPGQFVKVPQCDPSQCVIQPYSFTYGVYKDLAEKYGTTVGQIMMLSPTYNYSNSEVDGRSPPSIVLPINCTVLSSNLTVLD</sequence>
<comment type="caution">
    <text evidence="3">The sequence shown here is derived from an EMBL/GenBank/DDBJ whole genome shotgun (WGS) entry which is preliminary data.</text>
</comment>